<reference evidence="1 2" key="1">
    <citation type="submission" date="2019-04" db="EMBL/GenBank/DDBJ databases">
        <title>Friends and foes A comparative genomics study of 23 Aspergillus species from section Flavi.</title>
        <authorList>
            <consortium name="DOE Joint Genome Institute"/>
            <person name="Kjaerbolling I."/>
            <person name="Vesth T."/>
            <person name="Frisvad J.C."/>
            <person name="Nybo J.L."/>
            <person name="Theobald S."/>
            <person name="Kildgaard S."/>
            <person name="Isbrandt T."/>
            <person name="Kuo A."/>
            <person name="Sato A."/>
            <person name="Lyhne E.K."/>
            <person name="Kogle M.E."/>
            <person name="Wiebenga A."/>
            <person name="Kun R.S."/>
            <person name="Lubbers R.J."/>
            <person name="Makela M.R."/>
            <person name="Barry K."/>
            <person name="Chovatia M."/>
            <person name="Clum A."/>
            <person name="Daum C."/>
            <person name="Haridas S."/>
            <person name="He G."/>
            <person name="LaButti K."/>
            <person name="Lipzen A."/>
            <person name="Mondo S."/>
            <person name="Riley R."/>
            <person name="Salamov A."/>
            <person name="Simmons B.A."/>
            <person name="Magnuson J.K."/>
            <person name="Henrissat B."/>
            <person name="Mortensen U.H."/>
            <person name="Larsen T.O."/>
            <person name="Devries R.P."/>
            <person name="Grigoriev I.V."/>
            <person name="Machida M."/>
            <person name="Baker S.E."/>
            <person name="Andersen M.R."/>
        </authorList>
    </citation>
    <scope>NUCLEOTIDE SEQUENCE [LARGE SCALE GENOMIC DNA]</scope>
    <source>
        <strain evidence="1 2">IBT 18842</strain>
    </source>
</reference>
<proteinExistence type="predicted"/>
<dbReference type="Proteomes" id="UP000325780">
    <property type="component" value="Unassembled WGS sequence"/>
</dbReference>
<organism evidence="1 2">
    <name type="scientific">Aspergillus avenaceus</name>
    <dbReference type="NCBI Taxonomy" id="36643"/>
    <lineage>
        <taxon>Eukaryota</taxon>
        <taxon>Fungi</taxon>
        <taxon>Dikarya</taxon>
        <taxon>Ascomycota</taxon>
        <taxon>Pezizomycotina</taxon>
        <taxon>Eurotiomycetes</taxon>
        <taxon>Eurotiomycetidae</taxon>
        <taxon>Eurotiales</taxon>
        <taxon>Aspergillaceae</taxon>
        <taxon>Aspergillus</taxon>
        <taxon>Aspergillus subgen. Circumdati</taxon>
    </lineage>
</organism>
<keyword evidence="2" id="KW-1185">Reference proteome</keyword>
<sequence>MVVNADRHLNNDLVASISLLLKKACVPNLLWGNYLLTVYGVSAIVDGVDFVVPEALVDSAFSTLLKAGFCSCTKGAECPYTNPLRYPFPSVHLHVDTKTTVLLYRKSDVLWALPDFELAPQSGISDIMSASDMRLPTAILGRTS</sequence>
<name>A0A5N6U200_ASPAV</name>
<gene>
    <name evidence="1" type="ORF">BDV25DRAFT_150733</name>
</gene>
<accession>A0A5N6U200</accession>
<dbReference type="AlphaFoldDB" id="A0A5N6U200"/>
<dbReference type="OrthoDB" id="4499271at2759"/>
<evidence type="ECO:0000313" key="2">
    <source>
        <dbReference type="Proteomes" id="UP000325780"/>
    </source>
</evidence>
<dbReference type="EMBL" id="ML742050">
    <property type="protein sequence ID" value="KAE8152616.1"/>
    <property type="molecule type" value="Genomic_DNA"/>
</dbReference>
<evidence type="ECO:0000313" key="1">
    <source>
        <dbReference type="EMBL" id="KAE8152616.1"/>
    </source>
</evidence>
<protein>
    <submittedName>
        <fullName evidence="1">Uncharacterized protein</fullName>
    </submittedName>
</protein>